<dbReference type="InterPro" id="IPR046346">
    <property type="entry name" value="Aminoacid_DH-like_N_sf"/>
</dbReference>
<organism evidence="7 8">
    <name type="scientific">Deinococcus psychrotolerans</name>
    <dbReference type="NCBI Taxonomy" id="2489213"/>
    <lineage>
        <taxon>Bacteria</taxon>
        <taxon>Thermotogati</taxon>
        <taxon>Deinococcota</taxon>
        <taxon>Deinococci</taxon>
        <taxon>Deinococcales</taxon>
        <taxon>Deinococcaceae</taxon>
        <taxon>Deinococcus</taxon>
    </lineage>
</organism>
<dbReference type="CDD" id="cd01075">
    <property type="entry name" value="NAD_bind_Leu_Phe_Val_DH"/>
    <property type="match status" value="1"/>
</dbReference>
<dbReference type="OrthoDB" id="9803297at2"/>
<keyword evidence="2 5" id="KW-0560">Oxidoreductase</keyword>
<dbReference type="PANTHER" id="PTHR42722:SF1">
    <property type="entry name" value="VALINE DEHYDROGENASE"/>
    <property type="match status" value="1"/>
</dbReference>
<evidence type="ECO:0000256" key="3">
    <source>
        <dbReference type="ARBA" id="ARBA00023027"/>
    </source>
</evidence>
<evidence type="ECO:0000259" key="6">
    <source>
        <dbReference type="SMART" id="SM00839"/>
    </source>
</evidence>
<sequence>MLMFDEMQQRGHEQVTLLSHVPSGLRAVLAIHSTVLGPAIAGCRLVMLDEDLVLKGALALSESMTLKAALTGLNYGGASCVLLSPDNLTSEEGSDAQGHAREALFRALGRQISHFGGRLILTEDVRVSGQDIAYVAQETNSTMGMNTDTAAATAYGVYRGIKAAARFTLGSESMRNVRVAILGVGTVGRLLAELLHREGARLLLSDTQAERAEALGSSLDNSQAMDTQSLLDAPCDILAPCAFGYSIRSQDVPRLQCRLIAGAEHHPLSRSSEELVREAGIAYIPDFAINGAGLIASAHNLTPEAAGEKIYGIVSRIAALAEQHHKPPHLVARKLAERRIELIGSLGRA</sequence>
<dbReference type="Proteomes" id="UP000276417">
    <property type="component" value="Chromosome 1"/>
</dbReference>
<evidence type="ECO:0000313" key="8">
    <source>
        <dbReference type="Proteomes" id="UP000276417"/>
    </source>
</evidence>
<feature type="domain" description="Glutamate/phenylalanine/leucine/valine/L-tryptophan dehydrogenase C-terminal" evidence="6">
    <location>
        <begin position="147"/>
        <end position="348"/>
    </location>
</feature>
<dbReference type="AlphaFoldDB" id="A0A3G8YER1"/>
<dbReference type="Pfam" id="PF02812">
    <property type="entry name" value="ELFV_dehydrog_N"/>
    <property type="match status" value="1"/>
</dbReference>
<gene>
    <name evidence="7" type="ORF">EHF33_11780</name>
</gene>
<dbReference type="SMART" id="SM00839">
    <property type="entry name" value="ELFV_dehydrog"/>
    <property type="match status" value="1"/>
</dbReference>
<reference evidence="7 8" key="1">
    <citation type="submission" date="2018-11" db="EMBL/GenBank/DDBJ databases">
        <title>Deinococcus shelandsis sp. nov., isolated from South Shetland Islands soil of Antarctica.</title>
        <authorList>
            <person name="Tian J."/>
        </authorList>
    </citation>
    <scope>NUCLEOTIDE SEQUENCE [LARGE SCALE GENOMIC DNA]</scope>
    <source>
        <strain evidence="7 8">S14-83T</strain>
    </source>
</reference>
<evidence type="ECO:0000313" key="7">
    <source>
        <dbReference type="EMBL" id="AZI43340.1"/>
    </source>
</evidence>
<dbReference type="Gene3D" id="3.40.50.720">
    <property type="entry name" value="NAD(P)-binding Rossmann-like Domain"/>
    <property type="match status" value="1"/>
</dbReference>
<evidence type="ECO:0000256" key="2">
    <source>
        <dbReference type="ARBA" id="ARBA00023002"/>
    </source>
</evidence>
<keyword evidence="8" id="KW-1185">Reference proteome</keyword>
<dbReference type="PIRSF" id="PIRSF000188">
    <property type="entry name" value="Phe_leu_dh"/>
    <property type="match status" value="1"/>
</dbReference>
<proteinExistence type="inferred from homology"/>
<dbReference type="InterPro" id="IPR036291">
    <property type="entry name" value="NAD(P)-bd_dom_sf"/>
</dbReference>
<comment type="similarity">
    <text evidence="1 5">Belongs to the Glu/Leu/Phe/Val dehydrogenases family.</text>
</comment>
<dbReference type="SUPFAM" id="SSF53223">
    <property type="entry name" value="Aminoacid dehydrogenase-like, N-terminal domain"/>
    <property type="match status" value="1"/>
</dbReference>
<protein>
    <submittedName>
        <fullName evidence="7">Glu/Leu/Phe/Val dehydrogenase</fullName>
    </submittedName>
</protein>
<dbReference type="GO" id="GO:0000166">
    <property type="term" value="F:nucleotide binding"/>
    <property type="evidence" value="ECO:0007669"/>
    <property type="project" value="UniProtKB-KW"/>
</dbReference>
<keyword evidence="3 4" id="KW-0520">NAD</keyword>
<dbReference type="KEGG" id="dph:EHF33_11780"/>
<dbReference type="GO" id="GO:0006520">
    <property type="term" value="P:amino acid metabolic process"/>
    <property type="evidence" value="ECO:0007669"/>
    <property type="project" value="InterPro"/>
</dbReference>
<dbReference type="InterPro" id="IPR006097">
    <property type="entry name" value="Glu/Leu/Phe/Val/Trp_DH_dimer"/>
</dbReference>
<evidence type="ECO:0000256" key="4">
    <source>
        <dbReference type="PIRSR" id="PIRSR000188-2"/>
    </source>
</evidence>
<dbReference type="PRINTS" id="PR00082">
    <property type="entry name" value="GLFDHDRGNASE"/>
</dbReference>
<dbReference type="InterPro" id="IPR016211">
    <property type="entry name" value="Glu/Phe/Leu/Val/Trp_DH_bac/arc"/>
</dbReference>
<dbReference type="InterPro" id="IPR006095">
    <property type="entry name" value="Glu/Leu/Phe/Val/Trp_DH"/>
</dbReference>
<dbReference type="Pfam" id="PF00208">
    <property type="entry name" value="ELFV_dehydrog"/>
    <property type="match status" value="1"/>
</dbReference>
<dbReference type="RefSeq" id="WP_124871701.1">
    <property type="nucleotide sequence ID" value="NZ_CP034183.1"/>
</dbReference>
<accession>A0A3G8YER1</accession>
<dbReference type="PANTHER" id="PTHR42722">
    <property type="entry name" value="LEUCINE DEHYDROGENASE"/>
    <property type="match status" value="1"/>
</dbReference>
<dbReference type="SUPFAM" id="SSF51735">
    <property type="entry name" value="NAD(P)-binding Rossmann-fold domains"/>
    <property type="match status" value="1"/>
</dbReference>
<dbReference type="InterPro" id="IPR006096">
    <property type="entry name" value="Glu/Leu/Phe/Val/Trp_DH_C"/>
</dbReference>
<keyword evidence="4" id="KW-0547">Nucleotide-binding</keyword>
<name>A0A3G8YER1_9DEIO</name>
<feature type="binding site" evidence="4">
    <location>
        <begin position="183"/>
        <end position="188"/>
    </location>
    <ligand>
        <name>NAD(+)</name>
        <dbReference type="ChEBI" id="CHEBI:57540"/>
    </ligand>
</feature>
<evidence type="ECO:0000256" key="1">
    <source>
        <dbReference type="ARBA" id="ARBA00006382"/>
    </source>
</evidence>
<dbReference type="EMBL" id="CP034183">
    <property type="protein sequence ID" value="AZI43340.1"/>
    <property type="molecule type" value="Genomic_DNA"/>
</dbReference>
<dbReference type="GO" id="GO:0016639">
    <property type="term" value="F:oxidoreductase activity, acting on the CH-NH2 group of donors, NAD or NADP as acceptor"/>
    <property type="evidence" value="ECO:0007669"/>
    <property type="project" value="InterPro"/>
</dbReference>
<evidence type="ECO:0000256" key="5">
    <source>
        <dbReference type="RuleBase" id="RU004417"/>
    </source>
</evidence>
<dbReference type="Gene3D" id="3.40.50.10860">
    <property type="entry name" value="Leucine Dehydrogenase, chain A, domain 1"/>
    <property type="match status" value="1"/>
</dbReference>